<dbReference type="SUPFAM" id="SSF53098">
    <property type="entry name" value="Ribonuclease H-like"/>
    <property type="match status" value="1"/>
</dbReference>
<evidence type="ECO:0000256" key="6">
    <source>
        <dbReference type="ARBA" id="ARBA00022759"/>
    </source>
</evidence>
<dbReference type="PROSITE" id="PS50879">
    <property type="entry name" value="RNASE_H_1"/>
    <property type="match status" value="1"/>
</dbReference>
<dbReference type="GO" id="GO:0003676">
    <property type="term" value="F:nucleic acid binding"/>
    <property type="evidence" value="ECO:0007669"/>
    <property type="project" value="InterPro"/>
</dbReference>
<keyword evidence="5" id="KW-0479">Metal-binding</keyword>
<reference evidence="10 11" key="1">
    <citation type="submission" date="2014-02" db="EMBL/GenBank/DDBJ databases">
        <title>The genome sequence of Colletotrichum salicis CBS 607.94.</title>
        <authorList>
            <person name="Baroncelli R."/>
            <person name="Thon M.R."/>
        </authorList>
    </citation>
    <scope>NUCLEOTIDE SEQUENCE [LARGE SCALE GENOMIC DNA]</scope>
    <source>
        <strain evidence="10 11">CBS 607.94</strain>
    </source>
</reference>
<comment type="similarity">
    <text evidence="2">Belongs to the RNase H family.</text>
</comment>
<dbReference type="InterPro" id="IPR050092">
    <property type="entry name" value="RNase_H"/>
</dbReference>
<evidence type="ECO:0000256" key="8">
    <source>
        <dbReference type="SAM" id="MobiDB-lite"/>
    </source>
</evidence>
<comment type="catalytic activity">
    <reaction evidence="1">
        <text>Endonucleolytic cleavage to 5'-phosphomonoester.</text>
        <dbReference type="EC" id="3.1.26.4"/>
    </reaction>
</comment>
<keyword evidence="4" id="KW-0540">Nuclease</keyword>
<keyword evidence="11" id="KW-1185">Reference proteome</keyword>
<dbReference type="PANTHER" id="PTHR10642">
    <property type="entry name" value="RIBONUCLEASE H1"/>
    <property type="match status" value="1"/>
</dbReference>
<name>A0A135V3V5_9PEZI</name>
<dbReference type="GO" id="GO:0004523">
    <property type="term" value="F:RNA-DNA hybrid ribonuclease activity"/>
    <property type="evidence" value="ECO:0007669"/>
    <property type="project" value="UniProtKB-EC"/>
</dbReference>
<dbReference type="GO" id="GO:0043137">
    <property type="term" value="P:DNA replication, removal of RNA primer"/>
    <property type="evidence" value="ECO:0007669"/>
    <property type="project" value="TreeGrafter"/>
</dbReference>
<dbReference type="InterPro" id="IPR002156">
    <property type="entry name" value="RNaseH_domain"/>
</dbReference>
<evidence type="ECO:0000256" key="3">
    <source>
        <dbReference type="ARBA" id="ARBA00012180"/>
    </source>
</evidence>
<evidence type="ECO:0000259" key="9">
    <source>
        <dbReference type="PROSITE" id="PS50879"/>
    </source>
</evidence>
<accession>A0A135V3V5</accession>
<comment type="caution">
    <text evidence="10">The sequence shown here is derived from an EMBL/GenBank/DDBJ whole genome shotgun (WGS) entry which is preliminary data.</text>
</comment>
<organism evidence="10 11">
    <name type="scientific">Colletotrichum salicis</name>
    <dbReference type="NCBI Taxonomy" id="1209931"/>
    <lineage>
        <taxon>Eukaryota</taxon>
        <taxon>Fungi</taxon>
        <taxon>Dikarya</taxon>
        <taxon>Ascomycota</taxon>
        <taxon>Pezizomycotina</taxon>
        <taxon>Sordariomycetes</taxon>
        <taxon>Hypocreomycetidae</taxon>
        <taxon>Glomerellales</taxon>
        <taxon>Glomerellaceae</taxon>
        <taxon>Colletotrichum</taxon>
        <taxon>Colletotrichum acutatum species complex</taxon>
    </lineage>
</organism>
<dbReference type="InterPro" id="IPR012337">
    <property type="entry name" value="RNaseH-like_sf"/>
</dbReference>
<dbReference type="EMBL" id="JFFI01000508">
    <property type="protein sequence ID" value="KXH67281.1"/>
    <property type="molecule type" value="Genomic_DNA"/>
</dbReference>
<dbReference type="InterPro" id="IPR036397">
    <property type="entry name" value="RNaseH_sf"/>
</dbReference>
<dbReference type="Pfam" id="PF00075">
    <property type="entry name" value="RNase_H"/>
    <property type="match status" value="1"/>
</dbReference>
<evidence type="ECO:0000256" key="1">
    <source>
        <dbReference type="ARBA" id="ARBA00000077"/>
    </source>
</evidence>
<gene>
    <name evidence="10" type="ORF">CSAL01_13718</name>
</gene>
<proteinExistence type="inferred from homology"/>
<evidence type="ECO:0000256" key="4">
    <source>
        <dbReference type="ARBA" id="ARBA00022722"/>
    </source>
</evidence>
<evidence type="ECO:0000256" key="2">
    <source>
        <dbReference type="ARBA" id="ARBA00005300"/>
    </source>
</evidence>
<dbReference type="AlphaFoldDB" id="A0A135V3V5"/>
<evidence type="ECO:0000256" key="5">
    <source>
        <dbReference type="ARBA" id="ARBA00022723"/>
    </source>
</evidence>
<dbReference type="STRING" id="1209931.A0A135V3V5"/>
<dbReference type="EC" id="3.1.26.4" evidence="3"/>
<evidence type="ECO:0000313" key="11">
    <source>
        <dbReference type="Proteomes" id="UP000070121"/>
    </source>
</evidence>
<evidence type="ECO:0000313" key="10">
    <source>
        <dbReference type="EMBL" id="KXH67281.1"/>
    </source>
</evidence>
<feature type="domain" description="RNase H type-1" evidence="9">
    <location>
        <begin position="152"/>
        <end position="313"/>
    </location>
</feature>
<dbReference type="CDD" id="cd13934">
    <property type="entry name" value="RNase_H_Dikarya_like"/>
    <property type="match status" value="1"/>
</dbReference>
<dbReference type="OrthoDB" id="407198at2759"/>
<protein>
    <recommendedName>
        <fullName evidence="3">ribonuclease H</fullName>
        <ecNumber evidence="3">3.1.26.4</ecNumber>
    </recommendedName>
</protein>
<keyword evidence="7" id="KW-0378">Hydrolase</keyword>
<dbReference type="Proteomes" id="UP000070121">
    <property type="component" value="Unassembled WGS sequence"/>
</dbReference>
<keyword evidence="6" id="KW-0255">Endonuclease</keyword>
<dbReference type="GO" id="GO:0046872">
    <property type="term" value="F:metal ion binding"/>
    <property type="evidence" value="ECO:0007669"/>
    <property type="project" value="UniProtKB-KW"/>
</dbReference>
<feature type="region of interest" description="Disordered" evidence="8">
    <location>
        <begin position="48"/>
        <end position="101"/>
    </location>
</feature>
<dbReference type="Gene3D" id="3.30.420.10">
    <property type="entry name" value="Ribonuclease H-like superfamily/Ribonuclease H"/>
    <property type="match status" value="1"/>
</dbReference>
<sequence length="335" mass="37164">MFEPEIDYLELPSGRIITVCATHHLVTCGKCCFDFSLDLQGDEYDIYLDGYGEEGSPSPRDEEDGDSSDGPPPLIDDDDPTSTTRMGEGPKIASGPSRVPERTNFSGTLFATTFNPQYSPETMLPLEPKDLFPPTVSMMASPPAFRFINRYNTTEALIHTDGSCLDNGDAEARGGYAFYFKPVRGSDKSGLVAMRLEDKGLDGLTYRHTSNRAELRAALAALRYKSWWSEDLKSIVIATDSSYVVNGATDWARSWIREGWRTSGGEGVKNRDLWEALLLAVEMLHDHGVNVHFWHIPRKFNNEADRAAKDAALALDACDVFGFGFMQSFSWGSAR</sequence>
<dbReference type="PANTHER" id="PTHR10642:SF26">
    <property type="entry name" value="RIBONUCLEASE H1"/>
    <property type="match status" value="1"/>
</dbReference>
<evidence type="ECO:0000256" key="7">
    <source>
        <dbReference type="ARBA" id="ARBA00022801"/>
    </source>
</evidence>